<comment type="caution">
    <text evidence="8">The sequence shown here is derived from an EMBL/GenBank/DDBJ whole genome shotgun (WGS) entry which is preliminary data.</text>
</comment>
<feature type="region of interest" description="Disordered" evidence="5">
    <location>
        <begin position="799"/>
        <end position="840"/>
    </location>
</feature>
<dbReference type="GO" id="GO:0005634">
    <property type="term" value="C:nucleus"/>
    <property type="evidence" value="ECO:0007669"/>
    <property type="project" value="UniProtKB-SubCell"/>
</dbReference>
<name>A0A4S8IRX1_MUSBA</name>
<feature type="domain" description="WPP" evidence="6">
    <location>
        <begin position="839"/>
        <end position="935"/>
    </location>
</feature>
<dbReference type="InterPro" id="IPR025265">
    <property type="entry name" value="WPP_dom"/>
</dbReference>
<evidence type="ECO:0000313" key="9">
    <source>
        <dbReference type="Proteomes" id="UP000317650"/>
    </source>
</evidence>
<proteinExistence type="predicted"/>
<dbReference type="InterPro" id="IPR048514">
    <property type="entry name" value="DHU1_N"/>
</dbReference>
<evidence type="ECO:0000313" key="8">
    <source>
        <dbReference type="EMBL" id="THU50944.1"/>
    </source>
</evidence>
<evidence type="ECO:0000256" key="5">
    <source>
        <dbReference type="SAM" id="MobiDB-lite"/>
    </source>
</evidence>
<dbReference type="SUPFAM" id="SSF50978">
    <property type="entry name" value="WD40 repeat-like"/>
    <property type="match status" value="1"/>
</dbReference>
<keyword evidence="4" id="KW-0539">Nucleus</keyword>
<reference evidence="8 9" key="1">
    <citation type="journal article" date="2019" name="Nat. Plants">
        <title>Genome sequencing of Musa balbisiana reveals subgenome evolution and function divergence in polyploid bananas.</title>
        <authorList>
            <person name="Yao X."/>
        </authorList>
    </citation>
    <scope>NUCLEOTIDE SEQUENCE [LARGE SCALE GENOMIC DNA]</scope>
    <source>
        <strain evidence="9">cv. DH-PKW</strain>
        <tissue evidence="8">Leaves</tissue>
    </source>
</reference>
<dbReference type="SMART" id="SM00320">
    <property type="entry name" value="WD40"/>
    <property type="match status" value="3"/>
</dbReference>
<dbReference type="PANTHER" id="PTHR47201">
    <property type="entry name" value="BNAC09G30780D PROTEIN"/>
    <property type="match status" value="1"/>
</dbReference>
<dbReference type="InterPro" id="IPR038214">
    <property type="entry name" value="WPP_sf"/>
</dbReference>
<dbReference type="InterPro" id="IPR015943">
    <property type="entry name" value="WD40/YVTN_repeat-like_dom_sf"/>
</dbReference>
<evidence type="ECO:0000256" key="4">
    <source>
        <dbReference type="ARBA" id="ARBA00023242"/>
    </source>
</evidence>
<evidence type="ECO:0000256" key="2">
    <source>
        <dbReference type="ARBA" id="ARBA00004496"/>
    </source>
</evidence>
<dbReference type="PANTHER" id="PTHR47201:SF1">
    <property type="entry name" value="PROTEIN DWD HYPERSENSITIVE TO UV-B 1"/>
    <property type="match status" value="1"/>
</dbReference>
<comment type="subcellular location">
    <subcellularLocation>
        <location evidence="2">Cytoplasm</location>
    </subcellularLocation>
    <subcellularLocation>
        <location evidence="1">Nucleus</location>
    </subcellularLocation>
</comment>
<dbReference type="Pfam" id="PF20919">
    <property type="entry name" value="DHU1_N"/>
    <property type="match status" value="2"/>
</dbReference>
<dbReference type="Pfam" id="PF00400">
    <property type="entry name" value="WD40"/>
    <property type="match status" value="1"/>
</dbReference>
<feature type="compositionally biased region" description="Polar residues" evidence="5">
    <location>
        <begin position="510"/>
        <end position="524"/>
    </location>
</feature>
<dbReference type="GO" id="GO:0005737">
    <property type="term" value="C:cytoplasm"/>
    <property type="evidence" value="ECO:0007669"/>
    <property type="project" value="UniProtKB-SubCell"/>
</dbReference>
<gene>
    <name evidence="8" type="ORF">C4D60_Mb06t25730</name>
</gene>
<evidence type="ECO:0000259" key="6">
    <source>
        <dbReference type="Pfam" id="PF13943"/>
    </source>
</evidence>
<accession>A0A4S8IRX1</accession>
<sequence>MASDLSQLESRYRNACQKLEVLPNSSILSCLSKVKHQKVHFEQCSLEILIDNLTFSDIPPLIDTLSGISSSDVDAVDVSQKSSDASIDGESLLLLLRAVNHKLRTVNLISSSFWKDRGTTCQVLNLRFSPIRKLNMTGKFMELHTLNLDFSVHLNSFHINCFSCMPKLMRLSMCETRVANLWMTSAALSKLRSLVELRFQTCLCCFDTGPCPTSGGVTRLGNQKIFSDKQQFSSYLGSRCVDNDDILEQTMEHSTDDTLGRLCSDNLSFLNHDSLKSTTQVLSDESDSEFSSDTKEVDNLRKISDPVIEFNNQANSNVIVSPSKHSTPSSIVSSVPTLIPTFEEVMSSSRRLNDSNSFIGHVNADEFCCQHNYIDNFTITEAFSEDEGSLTNSLKVKNVTMTSLKNHISSHPSPICFETYYKEYMITSLPNLLVLDNLPIGDVEREQAKLVFKRYFEHAPYNRQGKDSVVSIVQRREISSGVFFQRSSKVKQRYLRESNHSFLRSLSAAKVNSSPQPHSHSISKFRSGPSEETKSFRPRQFEYHPTDPRLMVFGTLDGELVVINHESEKLVGYLPSVGTTLNSILGLCWLKNHPSKEHINVVKFAYHSPTLFATASFDKDVKMWDLRQGTSQPCYTASSSRGNVMVCFSPDDYYLLTSAIDNEVKQLLAVDGRLLTSFDITSTGNAQNYTRSYYMNGRDYMITGSCEEHVVRICCAQTGRRLKDVHLEGRGSKNSIFIQSLRSDPFRAFHISILAAHWHPFTKSEIIKVNLLQTEECIDESTSAAFASFLSDQTLAGEMAEDSEATKHGSGEAPAKGSNEAEASATPPPPPASGLPSVSLNIWPPSQRTREAVIQHLIETLTSPSVLSKRYGVLSLDEASATGRLIEEEAFAAAAAAAAADGAHATSVDEEVEILQIYSKGISKRVIETVKKRGSSVDGAAKVTPTPADSDAPATAAGHILVLDESPANITNRQPHPPEPRGALHVKFGTNTLCDLTTPRARGGAVCFWGNVV</sequence>
<feature type="region of interest" description="Disordered" evidence="5">
    <location>
        <begin position="510"/>
        <end position="540"/>
    </location>
</feature>
<dbReference type="InterPro" id="IPR046377">
    <property type="entry name" value="DHU1"/>
</dbReference>
<evidence type="ECO:0000256" key="3">
    <source>
        <dbReference type="ARBA" id="ARBA00022490"/>
    </source>
</evidence>
<dbReference type="InterPro" id="IPR036322">
    <property type="entry name" value="WD40_repeat_dom_sf"/>
</dbReference>
<feature type="domain" description="DWD hypersensitive to UV-B 1 N-terminal" evidence="7">
    <location>
        <begin position="5"/>
        <end position="211"/>
    </location>
</feature>
<keyword evidence="9" id="KW-1185">Reference proteome</keyword>
<dbReference type="InterPro" id="IPR032675">
    <property type="entry name" value="LRR_dom_sf"/>
</dbReference>
<feature type="compositionally biased region" description="Basic and acidic residues" evidence="5">
    <location>
        <begin position="529"/>
        <end position="540"/>
    </location>
</feature>
<dbReference type="GO" id="GO:0071493">
    <property type="term" value="P:cellular response to UV-B"/>
    <property type="evidence" value="ECO:0007669"/>
    <property type="project" value="InterPro"/>
</dbReference>
<evidence type="ECO:0000256" key="1">
    <source>
        <dbReference type="ARBA" id="ARBA00004123"/>
    </source>
</evidence>
<dbReference type="InterPro" id="IPR001680">
    <property type="entry name" value="WD40_rpt"/>
</dbReference>
<dbReference type="Gene3D" id="2.130.10.10">
    <property type="entry name" value="YVTN repeat-like/Quinoprotein amine dehydrogenase"/>
    <property type="match status" value="2"/>
</dbReference>
<dbReference type="Pfam" id="PF13943">
    <property type="entry name" value="WPP"/>
    <property type="match status" value="1"/>
</dbReference>
<dbReference type="STRING" id="52838.A0A4S8IRX1"/>
<keyword evidence="3" id="KW-0963">Cytoplasm</keyword>
<dbReference type="SUPFAM" id="SSF52058">
    <property type="entry name" value="L domain-like"/>
    <property type="match status" value="1"/>
</dbReference>
<evidence type="ECO:0000259" key="7">
    <source>
        <dbReference type="Pfam" id="PF20919"/>
    </source>
</evidence>
<feature type="domain" description="DWD hypersensitive to UV-B 1 N-terminal" evidence="7">
    <location>
        <begin position="406"/>
        <end position="448"/>
    </location>
</feature>
<dbReference type="EMBL" id="PYDT01000009">
    <property type="protein sequence ID" value="THU50944.1"/>
    <property type="molecule type" value="Genomic_DNA"/>
</dbReference>
<dbReference type="Gene3D" id="1.10.246.200">
    <property type="entry name" value="WPP domain"/>
    <property type="match status" value="1"/>
</dbReference>
<dbReference type="AlphaFoldDB" id="A0A4S8IRX1"/>
<dbReference type="Proteomes" id="UP000317650">
    <property type="component" value="Chromosome 6"/>
</dbReference>
<protein>
    <submittedName>
        <fullName evidence="8">Uncharacterized protein</fullName>
    </submittedName>
</protein>
<dbReference type="Gene3D" id="3.80.10.10">
    <property type="entry name" value="Ribonuclease Inhibitor"/>
    <property type="match status" value="1"/>
</dbReference>
<dbReference type="GO" id="GO:0080008">
    <property type="term" value="C:Cul4-RING E3 ubiquitin ligase complex"/>
    <property type="evidence" value="ECO:0007669"/>
    <property type="project" value="InterPro"/>
</dbReference>
<organism evidence="8 9">
    <name type="scientific">Musa balbisiana</name>
    <name type="common">Banana</name>
    <dbReference type="NCBI Taxonomy" id="52838"/>
    <lineage>
        <taxon>Eukaryota</taxon>
        <taxon>Viridiplantae</taxon>
        <taxon>Streptophyta</taxon>
        <taxon>Embryophyta</taxon>
        <taxon>Tracheophyta</taxon>
        <taxon>Spermatophyta</taxon>
        <taxon>Magnoliopsida</taxon>
        <taxon>Liliopsida</taxon>
        <taxon>Zingiberales</taxon>
        <taxon>Musaceae</taxon>
        <taxon>Musa</taxon>
    </lineage>
</organism>